<dbReference type="InterPro" id="IPR002347">
    <property type="entry name" value="SDR_fam"/>
</dbReference>
<gene>
    <name evidence="3" type="ORF">D1223_13870</name>
</gene>
<protein>
    <submittedName>
        <fullName evidence="3">SDR family oxidoreductase</fullName>
    </submittedName>
</protein>
<comment type="similarity">
    <text evidence="1">Belongs to the short-chain dehydrogenases/reductases (SDR) family.</text>
</comment>
<dbReference type="GO" id="GO:0016491">
    <property type="term" value="F:oxidoreductase activity"/>
    <property type="evidence" value="ECO:0007669"/>
    <property type="project" value="UniProtKB-KW"/>
</dbReference>
<dbReference type="AlphaFoldDB" id="A0A399RB05"/>
<evidence type="ECO:0000256" key="2">
    <source>
        <dbReference type="ARBA" id="ARBA00023002"/>
    </source>
</evidence>
<evidence type="ECO:0000256" key="1">
    <source>
        <dbReference type="ARBA" id="ARBA00006484"/>
    </source>
</evidence>
<dbReference type="InterPro" id="IPR036291">
    <property type="entry name" value="NAD(P)-bd_dom_sf"/>
</dbReference>
<dbReference type="PANTHER" id="PTHR24321:SF15">
    <property type="entry name" value="OXIDOREDUCTASE UCPA"/>
    <property type="match status" value="1"/>
</dbReference>
<accession>A0A399RB05</accession>
<sequence length="267" mass="27604">MDVSGRLAGKVAVVTGAGQTPGSTIGNGKACAMLFARAGASVICVDRELERADATVAAIREEGGDALALAANVAKADEAENIARLALETHGRIDALVNNVGIGAGDAPAKHLTEEAFDRIMAVNFKSAWLVTKACLPIMETQGAGAIVNISSLASIAGHHMMAYETSKAAMNRMTEAVALSSARKGVRCNAILPGLIDTPMAIEGISERRGISPEALREERSAMVPMGHMGTGWDTAHAALFLVSEEANFVSGVLLRVDGGQGARRG</sequence>
<dbReference type="PRINTS" id="PR00080">
    <property type="entry name" value="SDRFAMILY"/>
</dbReference>
<proteinExistence type="inferred from homology"/>
<dbReference type="PANTHER" id="PTHR24321">
    <property type="entry name" value="DEHYDROGENASES, SHORT CHAIN"/>
    <property type="match status" value="1"/>
</dbReference>
<organism evidence="3 4">
    <name type="scientific">Henriciella mobilis</name>
    <dbReference type="NCBI Taxonomy" id="2305467"/>
    <lineage>
        <taxon>Bacteria</taxon>
        <taxon>Pseudomonadati</taxon>
        <taxon>Pseudomonadota</taxon>
        <taxon>Alphaproteobacteria</taxon>
        <taxon>Hyphomonadales</taxon>
        <taxon>Hyphomonadaceae</taxon>
        <taxon>Henriciella</taxon>
    </lineage>
</organism>
<keyword evidence="4" id="KW-1185">Reference proteome</keyword>
<dbReference type="Gene3D" id="3.40.50.720">
    <property type="entry name" value="NAD(P)-binding Rossmann-like Domain"/>
    <property type="match status" value="1"/>
</dbReference>
<keyword evidence="2" id="KW-0560">Oxidoreductase</keyword>
<dbReference type="EMBL" id="QWFX01000013">
    <property type="protein sequence ID" value="RIJ28618.1"/>
    <property type="molecule type" value="Genomic_DNA"/>
</dbReference>
<evidence type="ECO:0000313" key="4">
    <source>
        <dbReference type="Proteomes" id="UP000266385"/>
    </source>
</evidence>
<dbReference type="FunFam" id="3.40.50.720:FF:000084">
    <property type="entry name" value="Short-chain dehydrogenase reductase"/>
    <property type="match status" value="1"/>
</dbReference>
<name>A0A399RB05_9PROT</name>
<reference evidence="3 4" key="1">
    <citation type="submission" date="2018-08" db="EMBL/GenBank/DDBJ databases">
        <title>Henriciella mobilis sp. nov., isolated from seawater.</title>
        <authorList>
            <person name="Cheng H."/>
            <person name="Wu Y.-H."/>
            <person name="Xu X.-W."/>
            <person name="Guo L.-L."/>
        </authorList>
    </citation>
    <scope>NUCLEOTIDE SEQUENCE [LARGE SCALE GENOMIC DNA]</scope>
    <source>
        <strain evidence="3 4">JN25</strain>
    </source>
</reference>
<comment type="caution">
    <text evidence="3">The sequence shown here is derived from an EMBL/GenBank/DDBJ whole genome shotgun (WGS) entry which is preliminary data.</text>
</comment>
<evidence type="ECO:0000313" key="3">
    <source>
        <dbReference type="EMBL" id="RIJ28618.1"/>
    </source>
</evidence>
<dbReference type="Pfam" id="PF13561">
    <property type="entry name" value="adh_short_C2"/>
    <property type="match status" value="1"/>
</dbReference>
<dbReference type="PRINTS" id="PR00081">
    <property type="entry name" value="GDHRDH"/>
</dbReference>
<dbReference type="Proteomes" id="UP000266385">
    <property type="component" value="Unassembled WGS sequence"/>
</dbReference>
<dbReference type="SUPFAM" id="SSF51735">
    <property type="entry name" value="NAD(P)-binding Rossmann-fold domains"/>
    <property type="match status" value="1"/>
</dbReference>
<dbReference type="OrthoDB" id="9797020at2"/>